<keyword evidence="5" id="KW-0235">DNA replication</keyword>
<sequence length="341" mass="39552">MDRQLLQEIKQNQIQPVYFFYGEETFLIEETCDWMTKQWIGEEEDSWNKVVIDLEEVPIQSLIQEAETPAFFGNVRVIIGKNAYFLTTSKKRSEVPHQPEVLLDYLKDPLPGNVVILITPTDKLDKRKKVVKELEKKARVVTFPRLAEKECEVWLNKRCKQLGVTMDEPAIRLLIRLIGNDLRLLHQECVKLATYVGQGGRVTEEIVSELVPRTLEQDVFKLTDCVSKRKIDEALGIWYDLLYQREEPVRILALIIRQFRLMLQTKTLAAQGKGEKEMVSLLKIHPYPVKLALKQGAAFTEERLRFLLSQAIQADQEIKTGKIDKYLAVERLLFRVLQSEA</sequence>
<dbReference type="GO" id="GO:0003887">
    <property type="term" value="F:DNA-directed DNA polymerase activity"/>
    <property type="evidence" value="ECO:0007669"/>
    <property type="project" value="UniProtKB-KW"/>
</dbReference>
<dbReference type="Gene3D" id="1.20.272.10">
    <property type="match status" value="1"/>
</dbReference>
<keyword evidence="12" id="KW-1185">Reference proteome</keyword>
<keyword evidence="4" id="KW-0548">Nucleotidyltransferase</keyword>
<feature type="domain" description="DNA polymerase III delta subunit-like C-terminal" evidence="10">
    <location>
        <begin position="216"/>
        <end position="335"/>
    </location>
</feature>
<evidence type="ECO:0000259" key="10">
    <source>
        <dbReference type="Pfam" id="PF21694"/>
    </source>
</evidence>
<comment type="catalytic activity">
    <reaction evidence="8">
        <text>DNA(n) + a 2'-deoxyribonucleoside 5'-triphosphate = DNA(n+1) + diphosphate</text>
        <dbReference type="Rhea" id="RHEA:22508"/>
        <dbReference type="Rhea" id="RHEA-COMP:17339"/>
        <dbReference type="Rhea" id="RHEA-COMP:17340"/>
        <dbReference type="ChEBI" id="CHEBI:33019"/>
        <dbReference type="ChEBI" id="CHEBI:61560"/>
        <dbReference type="ChEBI" id="CHEBI:173112"/>
        <dbReference type="EC" id="2.7.7.7"/>
    </reaction>
</comment>
<dbReference type="NCBIfam" id="TIGR01128">
    <property type="entry name" value="holA"/>
    <property type="match status" value="1"/>
</dbReference>
<dbReference type="GO" id="GO:0006261">
    <property type="term" value="P:DNA-templated DNA replication"/>
    <property type="evidence" value="ECO:0007669"/>
    <property type="project" value="TreeGrafter"/>
</dbReference>
<evidence type="ECO:0000313" key="11">
    <source>
        <dbReference type="EMBL" id="SFJ09981.1"/>
    </source>
</evidence>
<dbReference type="SUPFAM" id="SSF48019">
    <property type="entry name" value="post-AAA+ oligomerization domain-like"/>
    <property type="match status" value="1"/>
</dbReference>
<evidence type="ECO:0000259" key="9">
    <source>
        <dbReference type="Pfam" id="PF06144"/>
    </source>
</evidence>
<keyword evidence="6" id="KW-0239">DNA-directed DNA polymerase</keyword>
<dbReference type="SUPFAM" id="SSF52540">
    <property type="entry name" value="P-loop containing nucleoside triphosphate hydrolases"/>
    <property type="match status" value="1"/>
</dbReference>
<evidence type="ECO:0000256" key="7">
    <source>
        <dbReference type="ARBA" id="ARBA00034754"/>
    </source>
</evidence>
<dbReference type="PANTHER" id="PTHR34388:SF1">
    <property type="entry name" value="DNA POLYMERASE III SUBUNIT DELTA"/>
    <property type="match status" value="1"/>
</dbReference>
<accession>A0A1I3NL33</accession>
<evidence type="ECO:0000256" key="5">
    <source>
        <dbReference type="ARBA" id="ARBA00022705"/>
    </source>
</evidence>
<dbReference type="Pfam" id="PF06144">
    <property type="entry name" value="DNA_pol3_delta"/>
    <property type="match status" value="1"/>
</dbReference>
<dbReference type="InterPro" id="IPR010372">
    <property type="entry name" value="DNA_pol3_delta_N"/>
</dbReference>
<gene>
    <name evidence="11" type="ORF">SAMN05421852_104188</name>
</gene>
<dbReference type="PANTHER" id="PTHR34388">
    <property type="entry name" value="DNA POLYMERASE III SUBUNIT DELTA"/>
    <property type="match status" value="1"/>
</dbReference>
<organism evidence="11 12">
    <name type="scientific">Thermoflavimicrobium dichotomicum</name>
    <dbReference type="NCBI Taxonomy" id="46223"/>
    <lineage>
        <taxon>Bacteria</taxon>
        <taxon>Bacillati</taxon>
        <taxon>Bacillota</taxon>
        <taxon>Bacilli</taxon>
        <taxon>Bacillales</taxon>
        <taxon>Thermoactinomycetaceae</taxon>
        <taxon>Thermoflavimicrobium</taxon>
    </lineage>
</organism>
<evidence type="ECO:0000256" key="8">
    <source>
        <dbReference type="ARBA" id="ARBA00049244"/>
    </source>
</evidence>
<dbReference type="InterPro" id="IPR027417">
    <property type="entry name" value="P-loop_NTPase"/>
</dbReference>
<dbReference type="AlphaFoldDB" id="A0A1I3NL33"/>
<dbReference type="Pfam" id="PF21694">
    <property type="entry name" value="DNA_pol3_delta_C"/>
    <property type="match status" value="1"/>
</dbReference>
<dbReference type="Gene3D" id="3.40.50.300">
    <property type="entry name" value="P-loop containing nucleotide triphosphate hydrolases"/>
    <property type="match status" value="1"/>
</dbReference>
<comment type="similarity">
    <text evidence="7">Belongs to the DNA polymerase HolA subunit family.</text>
</comment>
<dbReference type="Proteomes" id="UP000199545">
    <property type="component" value="Unassembled WGS sequence"/>
</dbReference>
<dbReference type="RefSeq" id="WP_175482335.1">
    <property type="nucleotide sequence ID" value="NZ_FORR01000004.1"/>
</dbReference>
<dbReference type="EMBL" id="FORR01000004">
    <property type="protein sequence ID" value="SFJ09981.1"/>
    <property type="molecule type" value="Genomic_DNA"/>
</dbReference>
<dbReference type="GO" id="GO:0003677">
    <property type="term" value="F:DNA binding"/>
    <property type="evidence" value="ECO:0007669"/>
    <property type="project" value="InterPro"/>
</dbReference>
<dbReference type="InterPro" id="IPR048466">
    <property type="entry name" value="DNA_pol3_delta-like_C"/>
</dbReference>
<evidence type="ECO:0000256" key="1">
    <source>
        <dbReference type="ARBA" id="ARBA00012417"/>
    </source>
</evidence>
<protein>
    <recommendedName>
        <fullName evidence="2">DNA polymerase III subunit delta</fullName>
        <ecNumber evidence="1">2.7.7.7</ecNumber>
    </recommendedName>
</protein>
<dbReference type="Gene3D" id="1.10.8.60">
    <property type="match status" value="1"/>
</dbReference>
<dbReference type="STRING" id="46223.SAMN05421852_104188"/>
<proteinExistence type="inferred from homology"/>
<reference evidence="11 12" key="1">
    <citation type="submission" date="2016-10" db="EMBL/GenBank/DDBJ databases">
        <authorList>
            <person name="de Groot N.N."/>
        </authorList>
    </citation>
    <scope>NUCLEOTIDE SEQUENCE [LARGE SCALE GENOMIC DNA]</scope>
    <source>
        <strain evidence="11 12">DSM 44778</strain>
    </source>
</reference>
<evidence type="ECO:0000256" key="6">
    <source>
        <dbReference type="ARBA" id="ARBA00022932"/>
    </source>
</evidence>
<evidence type="ECO:0000256" key="4">
    <source>
        <dbReference type="ARBA" id="ARBA00022695"/>
    </source>
</evidence>
<dbReference type="EC" id="2.7.7.7" evidence="1"/>
<name>A0A1I3NL33_9BACL</name>
<feature type="domain" description="DNA polymerase III delta N-terminal" evidence="9">
    <location>
        <begin position="18"/>
        <end position="142"/>
    </location>
</feature>
<evidence type="ECO:0000256" key="2">
    <source>
        <dbReference type="ARBA" id="ARBA00017703"/>
    </source>
</evidence>
<evidence type="ECO:0000256" key="3">
    <source>
        <dbReference type="ARBA" id="ARBA00022679"/>
    </source>
</evidence>
<evidence type="ECO:0000313" key="12">
    <source>
        <dbReference type="Proteomes" id="UP000199545"/>
    </source>
</evidence>
<dbReference type="GO" id="GO:0009360">
    <property type="term" value="C:DNA polymerase III complex"/>
    <property type="evidence" value="ECO:0007669"/>
    <property type="project" value="InterPro"/>
</dbReference>
<dbReference type="InterPro" id="IPR008921">
    <property type="entry name" value="DNA_pol3_clamp-load_cplx_C"/>
</dbReference>
<keyword evidence="3" id="KW-0808">Transferase</keyword>
<dbReference type="InterPro" id="IPR005790">
    <property type="entry name" value="DNA_polIII_delta"/>
</dbReference>